<keyword evidence="3 4" id="KW-0808">Transferase</keyword>
<dbReference type="InterPro" id="IPR015424">
    <property type="entry name" value="PyrdxlP-dep_Trfase"/>
</dbReference>
<dbReference type="AlphaFoldDB" id="A0A9D2NQ62"/>
<organism evidence="6 7">
    <name type="scientific">Candidatus Merdibacter merdavium</name>
    <dbReference type="NCBI Taxonomy" id="2838692"/>
    <lineage>
        <taxon>Bacteria</taxon>
        <taxon>Bacillati</taxon>
        <taxon>Bacillota</taxon>
        <taxon>Erysipelotrichia</taxon>
        <taxon>Erysipelotrichales</taxon>
        <taxon>Erysipelotrichaceae</taxon>
        <taxon>Merdibacter</taxon>
    </lineage>
</organism>
<reference evidence="6" key="2">
    <citation type="submission" date="2021-04" db="EMBL/GenBank/DDBJ databases">
        <authorList>
            <person name="Gilroy R."/>
        </authorList>
    </citation>
    <scope>NUCLEOTIDE SEQUENCE</scope>
    <source>
        <strain evidence="6">CHK187-11901</strain>
    </source>
</reference>
<dbReference type="Gene3D" id="3.90.1150.10">
    <property type="entry name" value="Aspartate Aminotransferase, domain 1"/>
    <property type="match status" value="1"/>
</dbReference>
<reference evidence="6" key="1">
    <citation type="journal article" date="2021" name="PeerJ">
        <title>Extensive microbial diversity within the chicken gut microbiome revealed by metagenomics and culture.</title>
        <authorList>
            <person name="Gilroy R."/>
            <person name="Ravi A."/>
            <person name="Getino M."/>
            <person name="Pursley I."/>
            <person name="Horton D.L."/>
            <person name="Alikhan N.F."/>
            <person name="Baker D."/>
            <person name="Gharbi K."/>
            <person name="Hall N."/>
            <person name="Watson M."/>
            <person name="Adriaenssens E.M."/>
            <person name="Foster-Nyarko E."/>
            <person name="Jarju S."/>
            <person name="Secka A."/>
            <person name="Antonio M."/>
            <person name="Oren A."/>
            <person name="Chaudhuri R.R."/>
            <person name="La Ragione R."/>
            <person name="Hildebrand F."/>
            <person name="Pallen M.J."/>
        </authorList>
    </citation>
    <scope>NUCLEOTIDE SEQUENCE</scope>
    <source>
        <strain evidence="6">CHK187-11901</strain>
    </source>
</reference>
<evidence type="ECO:0000256" key="2">
    <source>
        <dbReference type="ARBA" id="ARBA00022576"/>
    </source>
</evidence>
<dbReference type="InterPro" id="IPR050881">
    <property type="entry name" value="LL-DAP_aminotransferase"/>
</dbReference>
<dbReference type="EMBL" id="DWWM01000012">
    <property type="protein sequence ID" value="HJC35962.1"/>
    <property type="molecule type" value="Genomic_DNA"/>
</dbReference>
<evidence type="ECO:0000259" key="5">
    <source>
        <dbReference type="Pfam" id="PF00155"/>
    </source>
</evidence>
<protein>
    <recommendedName>
        <fullName evidence="4">Aminotransferase</fullName>
        <ecNumber evidence="4">2.6.1.-</ecNumber>
    </recommendedName>
</protein>
<dbReference type="CDD" id="cd00609">
    <property type="entry name" value="AAT_like"/>
    <property type="match status" value="1"/>
</dbReference>
<evidence type="ECO:0000313" key="6">
    <source>
        <dbReference type="EMBL" id="HJC35962.1"/>
    </source>
</evidence>
<gene>
    <name evidence="6" type="ORF">H9702_02375</name>
</gene>
<dbReference type="InterPro" id="IPR004838">
    <property type="entry name" value="NHTrfase_class1_PyrdxlP-BS"/>
</dbReference>
<proteinExistence type="inferred from homology"/>
<evidence type="ECO:0000313" key="7">
    <source>
        <dbReference type="Proteomes" id="UP000823896"/>
    </source>
</evidence>
<keyword evidence="2 4" id="KW-0032">Aminotransferase</keyword>
<name>A0A9D2NQ62_9FIRM</name>
<dbReference type="PANTHER" id="PTHR42832">
    <property type="entry name" value="AMINO ACID AMINOTRANSFERASE"/>
    <property type="match status" value="1"/>
</dbReference>
<dbReference type="SUPFAM" id="SSF53383">
    <property type="entry name" value="PLP-dependent transferases"/>
    <property type="match status" value="1"/>
</dbReference>
<evidence type="ECO:0000256" key="3">
    <source>
        <dbReference type="ARBA" id="ARBA00022679"/>
    </source>
</evidence>
<dbReference type="GO" id="GO:0030170">
    <property type="term" value="F:pyridoxal phosphate binding"/>
    <property type="evidence" value="ECO:0007669"/>
    <property type="project" value="InterPro"/>
</dbReference>
<dbReference type="Proteomes" id="UP000823896">
    <property type="component" value="Unassembled WGS sequence"/>
</dbReference>
<dbReference type="InterPro" id="IPR015421">
    <property type="entry name" value="PyrdxlP-dep_Trfase_major"/>
</dbReference>
<dbReference type="InterPro" id="IPR004839">
    <property type="entry name" value="Aminotransferase_I/II_large"/>
</dbReference>
<dbReference type="InterPro" id="IPR015422">
    <property type="entry name" value="PyrdxlP-dep_Trfase_small"/>
</dbReference>
<sequence length="405" mass="45443">MKSAERMKYFRPSVFSRLDEEKRRLREEGVDVIDFSIGSPDIAPARHIMDALLDAAADPVNYRYAIHDLPQLQKAIADWYRRRYDVKLDPKREVLTLQGSQEALANIALTLCDPGDIVLVPDPYYPIFAQGPKLAGADVRFMPMKEENDYLIRFDEIPQEVAEKAVLMIISYPNNPTGAVADDHFYTELIAFAKRWDIAVLHDNAYSELVFDGGRGKSFLSYPGAKDVGVELNSFSKTYGMAGARLGVCVGNHELIDGYKTLKSNMDYGIFLPVQKAGIAALEADQNCVAETRDAYERRRDLLVRRFAQAGWPIRPSAATMFVWARIPDGFADSEEFALRLLRECGIVVTPGTEFGQEGKRHVRIALVISDERIEEAAVRLQRSCLFSGESAIMEPTDSGKDECK</sequence>
<dbReference type="GO" id="GO:0008483">
    <property type="term" value="F:transaminase activity"/>
    <property type="evidence" value="ECO:0007669"/>
    <property type="project" value="UniProtKB-KW"/>
</dbReference>
<dbReference type="Gene3D" id="3.40.640.10">
    <property type="entry name" value="Type I PLP-dependent aspartate aminotransferase-like (Major domain)"/>
    <property type="match status" value="1"/>
</dbReference>
<dbReference type="Pfam" id="PF00155">
    <property type="entry name" value="Aminotran_1_2"/>
    <property type="match status" value="1"/>
</dbReference>
<accession>A0A9D2NQ62</accession>
<comment type="caution">
    <text evidence="6">The sequence shown here is derived from an EMBL/GenBank/DDBJ whole genome shotgun (WGS) entry which is preliminary data.</text>
</comment>
<evidence type="ECO:0000256" key="1">
    <source>
        <dbReference type="ARBA" id="ARBA00001933"/>
    </source>
</evidence>
<comment type="similarity">
    <text evidence="4">Belongs to the class-I pyridoxal-phosphate-dependent aminotransferase family.</text>
</comment>
<dbReference type="EC" id="2.6.1.-" evidence="4"/>
<feature type="domain" description="Aminotransferase class I/classII large" evidence="5">
    <location>
        <begin position="31"/>
        <end position="381"/>
    </location>
</feature>
<dbReference type="PROSITE" id="PS00105">
    <property type="entry name" value="AA_TRANSFER_CLASS_1"/>
    <property type="match status" value="1"/>
</dbReference>
<comment type="cofactor">
    <cofactor evidence="1 4">
        <name>pyridoxal 5'-phosphate</name>
        <dbReference type="ChEBI" id="CHEBI:597326"/>
    </cofactor>
</comment>
<dbReference type="PANTHER" id="PTHR42832:SF3">
    <property type="entry name" value="L-GLUTAMINE--4-(METHYLSULFANYL)-2-OXOBUTANOATE AMINOTRANSFERASE"/>
    <property type="match status" value="1"/>
</dbReference>
<evidence type="ECO:0000256" key="4">
    <source>
        <dbReference type="RuleBase" id="RU000481"/>
    </source>
</evidence>